<proteinExistence type="predicted"/>
<organism evidence="1 2">
    <name type="scientific">Streptomyces sp. 900105245</name>
    <dbReference type="NCBI Taxonomy" id="3154379"/>
    <lineage>
        <taxon>Bacteria</taxon>
        <taxon>Bacillati</taxon>
        <taxon>Actinomycetota</taxon>
        <taxon>Actinomycetes</taxon>
        <taxon>Kitasatosporales</taxon>
        <taxon>Streptomycetaceae</taxon>
        <taxon>Streptomyces</taxon>
    </lineage>
</organism>
<evidence type="ECO:0000313" key="1">
    <source>
        <dbReference type="EMBL" id="MER6433369.1"/>
    </source>
</evidence>
<reference evidence="1 2" key="1">
    <citation type="submission" date="2024-06" db="EMBL/GenBank/DDBJ databases">
        <title>The Natural Products Discovery Center: Release of the First 8490 Sequenced Strains for Exploring Actinobacteria Biosynthetic Diversity.</title>
        <authorList>
            <person name="Kalkreuter E."/>
            <person name="Kautsar S.A."/>
            <person name="Yang D."/>
            <person name="Bader C.D."/>
            <person name="Teijaro C.N."/>
            <person name="Fluegel L."/>
            <person name="Davis C.M."/>
            <person name="Simpson J.R."/>
            <person name="Lauterbach L."/>
            <person name="Steele A.D."/>
            <person name="Gui C."/>
            <person name="Meng S."/>
            <person name="Li G."/>
            <person name="Viehrig K."/>
            <person name="Ye F."/>
            <person name="Su P."/>
            <person name="Kiefer A.F."/>
            <person name="Nichols A."/>
            <person name="Cepeda A.J."/>
            <person name="Yan W."/>
            <person name="Fan B."/>
            <person name="Jiang Y."/>
            <person name="Adhikari A."/>
            <person name="Zheng C.-J."/>
            <person name="Schuster L."/>
            <person name="Cowan T.M."/>
            <person name="Smanski M.J."/>
            <person name="Chevrette M.G."/>
            <person name="De Carvalho L.P.S."/>
            <person name="Shen B."/>
        </authorList>
    </citation>
    <scope>NUCLEOTIDE SEQUENCE [LARGE SCALE GENOMIC DNA]</scope>
    <source>
        <strain evidence="1 2">NPDC001166</strain>
    </source>
</reference>
<dbReference type="EMBL" id="JBEPAZ010000058">
    <property type="protein sequence ID" value="MER6433369.1"/>
    <property type="molecule type" value="Genomic_DNA"/>
</dbReference>
<protein>
    <submittedName>
        <fullName evidence="1">Uncharacterized protein</fullName>
    </submittedName>
</protein>
<dbReference type="RefSeq" id="WP_352065547.1">
    <property type="nucleotide sequence ID" value="NZ_JBEPAZ010000058.1"/>
</dbReference>
<evidence type="ECO:0000313" key="2">
    <source>
        <dbReference type="Proteomes" id="UP001470023"/>
    </source>
</evidence>
<gene>
    <name evidence="1" type="ORF">ABT272_37435</name>
</gene>
<name>A0ABV1UI34_9ACTN</name>
<keyword evidence="2" id="KW-1185">Reference proteome</keyword>
<accession>A0ABV1UI34</accession>
<sequence>MMATLADGVGRIPEITGETAEIPPAAAPSSLGQTAVARAASDWARVGVVEMSAVAT</sequence>
<comment type="caution">
    <text evidence="1">The sequence shown here is derived from an EMBL/GenBank/DDBJ whole genome shotgun (WGS) entry which is preliminary data.</text>
</comment>
<dbReference type="Proteomes" id="UP001470023">
    <property type="component" value="Unassembled WGS sequence"/>
</dbReference>